<dbReference type="SUPFAM" id="SSF56519">
    <property type="entry name" value="Penicillin binding protein dimerisation domain"/>
    <property type="match status" value="1"/>
</dbReference>
<dbReference type="InterPro" id="IPR001460">
    <property type="entry name" value="PCN-bd_Tpept"/>
</dbReference>
<gene>
    <name evidence="8" type="ORF">P8192_11685</name>
</gene>
<keyword evidence="9" id="KW-1185">Reference proteome</keyword>
<evidence type="ECO:0000256" key="4">
    <source>
        <dbReference type="SAM" id="MobiDB-lite"/>
    </source>
</evidence>
<evidence type="ECO:0000313" key="9">
    <source>
        <dbReference type="Proteomes" id="UP001219037"/>
    </source>
</evidence>
<evidence type="ECO:0000256" key="2">
    <source>
        <dbReference type="ARBA" id="ARBA00007171"/>
    </source>
</evidence>
<keyword evidence="5" id="KW-0812">Transmembrane</keyword>
<dbReference type="Gene3D" id="3.90.1310.10">
    <property type="entry name" value="Penicillin-binding protein 2a (Domain 2)"/>
    <property type="match status" value="1"/>
</dbReference>
<dbReference type="PANTHER" id="PTHR30627">
    <property type="entry name" value="PEPTIDOGLYCAN D,D-TRANSPEPTIDASE"/>
    <property type="match status" value="1"/>
</dbReference>
<dbReference type="InterPro" id="IPR005311">
    <property type="entry name" value="PBP_dimer"/>
</dbReference>
<evidence type="ECO:0000259" key="6">
    <source>
        <dbReference type="Pfam" id="PF00905"/>
    </source>
</evidence>
<feature type="domain" description="Penicillin-binding protein dimerisation" evidence="7">
    <location>
        <begin position="208"/>
        <end position="383"/>
    </location>
</feature>
<evidence type="ECO:0000256" key="1">
    <source>
        <dbReference type="ARBA" id="ARBA00004370"/>
    </source>
</evidence>
<evidence type="ECO:0000256" key="3">
    <source>
        <dbReference type="ARBA" id="ARBA00023136"/>
    </source>
</evidence>
<organism evidence="8 9">
    <name type="scientific">Citricoccus muralis</name>
    <dbReference type="NCBI Taxonomy" id="169134"/>
    <lineage>
        <taxon>Bacteria</taxon>
        <taxon>Bacillati</taxon>
        <taxon>Actinomycetota</taxon>
        <taxon>Actinomycetes</taxon>
        <taxon>Micrococcales</taxon>
        <taxon>Micrococcaceae</taxon>
        <taxon>Citricoccus</taxon>
    </lineage>
</organism>
<evidence type="ECO:0000313" key="8">
    <source>
        <dbReference type="EMBL" id="WFP16044.1"/>
    </source>
</evidence>
<feature type="transmembrane region" description="Helical" evidence="5">
    <location>
        <begin position="23"/>
        <end position="41"/>
    </location>
</feature>
<name>A0ABY8H4I2_9MICC</name>
<evidence type="ECO:0000256" key="5">
    <source>
        <dbReference type="SAM" id="Phobius"/>
    </source>
</evidence>
<dbReference type="Pfam" id="PF03717">
    <property type="entry name" value="PBP_dimer"/>
    <property type="match status" value="1"/>
</dbReference>
<dbReference type="Gene3D" id="3.40.710.10">
    <property type="entry name" value="DD-peptidase/beta-lactamase superfamily"/>
    <property type="match status" value="1"/>
</dbReference>
<dbReference type="InterPro" id="IPR012338">
    <property type="entry name" value="Beta-lactam/transpept-like"/>
</dbReference>
<dbReference type="RefSeq" id="WP_278157211.1">
    <property type="nucleotide sequence ID" value="NZ_CP121252.1"/>
</dbReference>
<proteinExistence type="inferred from homology"/>
<dbReference type="InterPro" id="IPR036138">
    <property type="entry name" value="PBP_dimer_sf"/>
</dbReference>
<reference evidence="8 9" key="1">
    <citation type="submission" date="2023-04" db="EMBL/GenBank/DDBJ databases">
        <title>Funneling lignin-derived compounds into biodiesel using alkali-halophilic Citricoccus sp. P2.</title>
        <authorList>
            <person name="Luo C.-B."/>
        </authorList>
    </citation>
    <scope>NUCLEOTIDE SEQUENCE [LARGE SCALE GENOMIC DNA]</scope>
    <source>
        <strain evidence="8 9">P2</strain>
    </source>
</reference>
<sequence length="730" mass="76120">MAAALTSHPASARHARRTRRARFSSRALGLGAAGIAFALILSSCGTSLPDPNDTAEAWASQLASDELTEVDTAALAANSSDLDALVEALAQLESYPMTVTLDEVAVDEEAEGTDEAEDAPATATATYTVTWDLSGETSEESDQSEPTESAEASDSAEASAKSTDEWSYTAETTLVWNEEAEAWQPRLTPESLVPGLAEGGAVVVAETASERGRILDGEGEPIVTNRPVQRIGIDKARIMDALQIEGELTEAQQTEAEELLTESATALAEVLDLDIDIFTERTLDAGQRAFVEFITLRADGSTGIPSEEINQITGARTIEDTQMLAPTRSFARSVLGTFGEPSAEQVENSDGTLEAGVATGLSGLQATFNDELSGTSGLEITVDNEAVSDDAAASDTAPEHDPVSFTREPIDGASITTTLHQQVQQLAEDTLAESEVPAGLVVVRPSDGHILAAADGPESMSWPVAMSGKYAPGSTYKLITALAMLRNGMTPESTVSCPATINTDGTEIGNFDGYPTQFLGEITLAQAIAQSCNTVFVGQWNDITAQQEYDAAVALGLVADPIVGFDGAFLGSIPDDATGAGHAANLFGQGVTQASPLGMATVSASIAAGSTVSPIVVTDPEVDPTENENLPGNTPLTEEEAAQLRELMAGPVNEGTVPTLQQVPGAPVLAKTGTAQFVSEGETLAHTWITSIHGDLAVALFFNEGFAGSQTNGPVLQEFLTELEEIIPSE</sequence>
<comment type="subcellular location">
    <subcellularLocation>
        <location evidence="1">Membrane</location>
    </subcellularLocation>
</comment>
<evidence type="ECO:0000259" key="7">
    <source>
        <dbReference type="Pfam" id="PF03717"/>
    </source>
</evidence>
<dbReference type="InterPro" id="IPR050515">
    <property type="entry name" value="Beta-lactam/transpept"/>
</dbReference>
<protein>
    <submittedName>
        <fullName evidence="8">Penicillin-binding transpeptidase domain-containing protein</fullName>
    </submittedName>
</protein>
<dbReference type="PANTHER" id="PTHR30627:SF24">
    <property type="entry name" value="PENICILLIN-BINDING PROTEIN 4B"/>
    <property type="match status" value="1"/>
</dbReference>
<dbReference type="Proteomes" id="UP001219037">
    <property type="component" value="Chromosome"/>
</dbReference>
<comment type="similarity">
    <text evidence="2">Belongs to the transpeptidase family.</text>
</comment>
<dbReference type="SUPFAM" id="SSF56601">
    <property type="entry name" value="beta-lactamase/transpeptidase-like"/>
    <property type="match status" value="1"/>
</dbReference>
<keyword evidence="3 5" id="KW-0472">Membrane</keyword>
<accession>A0ABY8H4I2</accession>
<keyword evidence="5" id="KW-1133">Transmembrane helix</keyword>
<feature type="domain" description="Penicillin-binding protein transpeptidase" evidence="6">
    <location>
        <begin position="440"/>
        <end position="690"/>
    </location>
</feature>
<dbReference type="EMBL" id="CP121252">
    <property type="protein sequence ID" value="WFP16044.1"/>
    <property type="molecule type" value="Genomic_DNA"/>
</dbReference>
<feature type="region of interest" description="Disordered" evidence="4">
    <location>
        <begin position="389"/>
        <end position="408"/>
    </location>
</feature>
<feature type="region of interest" description="Disordered" evidence="4">
    <location>
        <begin position="134"/>
        <end position="167"/>
    </location>
</feature>
<feature type="compositionally biased region" description="Low complexity" evidence="4">
    <location>
        <begin position="146"/>
        <end position="161"/>
    </location>
</feature>
<dbReference type="Pfam" id="PF00905">
    <property type="entry name" value="Transpeptidase"/>
    <property type="match status" value="1"/>
</dbReference>